<accession>A0AAN8G0J2</accession>
<protein>
    <submittedName>
        <fullName evidence="3">Uncharacterized protein</fullName>
    </submittedName>
</protein>
<keyword evidence="1" id="KW-1133">Transmembrane helix</keyword>
<keyword evidence="1" id="KW-0472">Membrane</keyword>
<proteinExistence type="predicted"/>
<feature type="chain" id="PRO_5042978283" evidence="2">
    <location>
        <begin position="36"/>
        <end position="124"/>
    </location>
</feature>
<sequence>MGLFGRRMRRTAIRWHVINCSWWSILHLVSYGAFAEKAPWPEFIVSEDWRESSKEVECFTRSIFPFGMLMVYVEAMILIRKPHMGDNWIFNTIFFFLLIPYLNAIALFCFFAKWMETTWFYPPI</sequence>
<feature type="transmembrane region" description="Helical" evidence="1">
    <location>
        <begin position="88"/>
        <end position="114"/>
    </location>
</feature>
<evidence type="ECO:0000313" key="3">
    <source>
        <dbReference type="EMBL" id="KAK5974123.1"/>
    </source>
</evidence>
<dbReference type="AlphaFoldDB" id="A0AAN8G0J2"/>
<dbReference type="EMBL" id="WIXE01014641">
    <property type="protein sequence ID" value="KAK5974123.1"/>
    <property type="molecule type" value="Genomic_DNA"/>
</dbReference>
<evidence type="ECO:0000256" key="2">
    <source>
        <dbReference type="SAM" id="SignalP"/>
    </source>
</evidence>
<feature type="non-terminal residue" evidence="3">
    <location>
        <position position="124"/>
    </location>
</feature>
<dbReference type="Proteomes" id="UP001331761">
    <property type="component" value="Unassembled WGS sequence"/>
</dbReference>
<evidence type="ECO:0000313" key="4">
    <source>
        <dbReference type="Proteomes" id="UP001331761"/>
    </source>
</evidence>
<keyword evidence="4" id="KW-1185">Reference proteome</keyword>
<reference evidence="3 4" key="1">
    <citation type="submission" date="2019-10" db="EMBL/GenBank/DDBJ databases">
        <title>Assembly and Annotation for the nematode Trichostrongylus colubriformis.</title>
        <authorList>
            <person name="Martin J."/>
        </authorList>
    </citation>
    <scope>NUCLEOTIDE SEQUENCE [LARGE SCALE GENOMIC DNA]</scope>
    <source>
        <strain evidence="3">G859</strain>
        <tissue evidence="3">Whole worm</tissue>
    </source>
</reference>
<keyword evidence="1" id="KW-0812">Transmembrane</keyword>
<comment type="caution">
    <text evidence="3">The sequence shown here is derived from an EMBL/GenBank/DDBJ whole genome shotgun (WGS) entry which is preliminary data.</text>
</comment>
<keyword evidence="2" id="KW-0732">Signal</keyword>
<evidence type="ECO:0000256" key="1">
    <source>
        <dbReference type="SAM" id="Phobius"/>
    </source>
</evidence>
<name>A0AAN8G0J2_TRICO</name>
<feature type="transmembrane region" description="Helical" evidence="1">
    <location>
        <begin position="59"/>
        <end position="79"/>
    </location>
</feature>
<organism evidence="3 4">
    <name type="scientific">Trichostrongylus colubriformis</name>
    <name type="common">Black scour worm</name>
    <dbReference type="NCBI Taxonomy" id="6319"/>
    <lineage>
        <taxon>Eukaryota</taxon>
        <taxon>Metazoa</taxon>
        <taxon>Ecdysozoa</taxon>
        <taxon>Nematoda</taxon>
        <taxon>Chromadorea</taxon>
        <taxon>Rhabditida</taxon>
        <taxon>Rhabditina</taxon>
        <taxon>Rhabditomorpha</taxon>
        <taxon>Strongyloidea</taxon>
        <taxon>Trichostrongylidae</taxon>
        <taxon>Trichostrongylus</taxon>
    </lineage>
</organism>
<feature type="signal peptide" evidence="2">
    <location>
        <begin position="1"/>
        <end position="35"/>
    </location>
</feature>
<gene>
    <name evidence="3" type="ORF">GCK32_015189</name>
</gene>